<gene>
    <name evidence="1" type="ORF">E1294_52005</name>
</gene>
<dbReference type="SUPFAM" id="SSF47413">
    <property type="entry name" value="lambda repressor-like DNA-binding domains"/>
    <property type="match status" value="1"/>
</dbReference>
<dbReference type="Pfam" id="PF13560">
    <property type="entry name" value="HTH_31"/>
    <property type="match status" value="1"/>
</dbReference>
<dbReference type="InterPro" id="IPR001387">
    <property type="entry name" value="Cro/C1-type_HTH"/>
</dbReference>
<dbReference type="Proteomes" id="UP000294543">
    <property type="component" value="Unassembled WGS sequence"/>
</dbReference>
<protein>
    <submittedName>
        <fullName evidence="1">XRE family transcriptional regulator</fullName>
    </submittedName>
</protein>
<dbReference type="Gene3D" id="1.10.260.40">
    <property type="entry name" value="lambda repressor-like DNA-binding domains"/>
    <property type="match status" value="1"/>
</dbReference>
<dbReference type="OrthoDB" id="3504495at2"/>
<dbReference type="CDD" id="cd00093">
    <property type="entry name" value="HTH_XRE"/>
    <property type="match status" value="1"/>
</dbReference>
<keyword evidence="2" id="KW-1185">Reference proteome</keyword>
<feature type="non-terminal residue" evidence="1">
    <location>
        <position position="368"/>
    </location>
</feature>
<dbReference type="InterPro" id="IPR010982">
    <property type="entry name" value="Lambda_DNA-bd_dom_sf"/>
</dbReference>
<dbReference type="EMBL" id="SMKP01000427">
    <property type="protein sequence ID" value="TDC99889.1"/>
    <property type="molecule type" value="Genomic_DNA"/>
</dbReference>
<comment type="caution">
    <text evidence="1">The sequence shown here is derived from an EMBL/GenBank/DDBJ whole genome shotgun (WGS) entry which is preliminary data.</text>
</comment>
<accession>A0A4R4VJ55</accession>
<sequence length="368" mass="40408">TLRMRRGLTMRACAELCGNGEEWLRLIESGRRPLDRLSTVTTLAVVLGVDDLAVLLGPKLRRLRCTLRDHAHVQHEAVPVLRRLLSTPTYPHRDPSTEPERIRRRLSLAWSAWHRSDRPYTALGLVVPDLLRDALALHRASPATDRRLTWQLLSEAFQMAQRFLYCVGEPHLAARAADRAMVAAEETDDPALIAVSAWSSTMAALGRDEADEAHAIAHDATGHLRHLLATSPAATSTWGALHLFDAIAHARLRRPADAWRSWSIAQQAADALEPAHHHPLTMFGRANVAIYAVAINVETGQAANAITSASRIDLSTIPSINRRAQHLIDLAHGHLRRNDTDAAITALLTSEQQSSEPIAFNPAAGVAI</sequence>
<feature type="non-terminal residue" evidence="1">
    <location>
        <position position="1"/>
    </location>
</feature>
<name>A0A4R4VJ55_9ACTN</name>
<dbReference type="AlphaFoldDB" id="A0A4R4VJ55"/>
<reference evidence="1 2" key="1">
    <citation type="submission" date="2019-03" db="EMBL/GenBank/DDBJ databases">
        <title>Draft genome sequences of novel Actinobacteria.</title>
        <authorList>
            <person name="Sahin N."/>
            <person name="Ay H."/>
            <person name="Saygin H."/>
        </authorList>
    </citation>
    <scope>NUCLEOTIDE SEQUENCE [LARGE SCALE GENOMIC DNA]</scope>
    <source>
        <strain evidence="1 2">KC712</strain>
    </source>
</reference>
<organism evidence="1 2">
    <name type="scientific">Nonomuraea diastatica</name>
    <dbReference type="NCBI Taxonomy" id="1848329"/>
    <lineage>
        <taxon>Bacteria</taxon>
        <taxon>Bacillati</taxon>
        <taxon>Actinomycetota</taxon>
        <taxon>Actinomycetes</taxon>
        <taxon>Streptosporangiales</taxon>
        <taxon>Streptosporangiaceae</taxon>
        <taxon>Nonomuraea</taxon>
    </lineage>
</organism>
<dbReference type="GO" id="GO:0003677">
    <property type="term" value="F:DNA binding"/>
    <property type="evidence" value="ECO:0007669"/>
    <property type="project" value="InterPro"/>
</dbReference>
<evidence type="ECO:0000313" key="1">
    <source>
        <dbReference type="EMBL" id="TDC99889.1"/>
    </source>
</evidence>
<proteinExistence type="predicted"/>
<evidence type="ECO:0000313" key="2">
    <source>
        <dbReference type="Proteomes" id="UP000294543"/>
    </source>
</evidence>